<dbReference type="PANTHER" id="PTHR23150">
    <property type="entry name" value="SULFATASE MODIFYING FACTOR 1, 2"/>
    <property type="match status" value="1"/>
</dbReference>
<dbReference type="NCBIfam" id="TIGR04373">
    <property type="entry name" value="egtB_X_signatur"/>
    <property type="match status" value="1"/>
</dbReference>
<keyword evidence="1 6" id="KW-0560">Oxidoreductase</keyword>
<organism evidence="6 7">
    <name type="scientific">Candidatus Accumulibacter vicinus</name>
    <dbReference type="NCBI Taxonomy" id="2954382"/>
    <lineage>
        <taxon>Bacteria</taxon>
        <taxon>Pseudomonadati</taxon>
        <taxon>Pseudomonadota</taxon>
        <taxon>Betaproteobacteria</taxon>
        <taxon>Candidatus Accumulibacter</taxon>
    </lineage>
</organism>
<dbReference type="Pfam" id="PF12867">
    <property type="entry name" value="DinB_2"/>
    <property type="match status" value="1"/>
</dbReference>
<gene>
    <name evidence="6" type="primary">egtB</name>
    <name evidence="6" type="ORF">CAPSK01_004820</name>
</gene>
<comment type="caution">
    <text evidence="6">The sequence shown here is derived from an EMBL/GenBank/DDBJ whole genome shotgun (WGS) entry which is preliminary data.</text>
</comment>
<evidence type="ECO:0000259" key="5">
    <source>
        <dbReference type="Pfam" id="PF12867"/>
    </source>
</evidence>
<evidence type="ECO:0000256" key="3">
    <source>
        <dbReference type="ARBA" id="ARBA00037882"/>
    </source>
</evidence>
<evidence type="ECO:0000313" key="6">
    <source>
        <dbReference type="EMBL" id="KFB65981.1"/>
    </source>
</evidence>
<dbReference type="InterPro" id="IPR024775">
    <property type="entry name" value="DinB-like"/>
</dbReference>
<feature type="domain" description="Sulfatase-modifying factor enzyme-like" evidence="4">
    <location>
        <begin position="337"/>
        <end position="404"/>
    </location>
</feature>
<dbReference type="AlphaFoldDB" id="A0A084XU37"/>
<dbReference type="Gene3D" id="3.90.1580.10">
    <property type="entry name" value="paralog of FGE (formylglycine-generating enzyme)"/>
    <property type="match status" value="2"/>
</dbReference>
<proteinExistence type="predicted"/>
<dbReference type="Pfam" id="PF03781">
    <property type="entry name" value="FGE-sulfatase"/>
    <property type="match status" value="2"/>
</dbReference>
<name>A0A084XU37_9PROT</name>
<dbReference type="EMBL" id="JDSS02000053">
    <property type="protein sequence ID" value="KFB65981.1"/>
    <property type="molecule type" value="Genomic_DNA"/>
</dbReference>
<dbReference type="Proteomes" id="UP000019812">
    <property type="component" value="Unassembled WGS sequence"/>
</dbReference>
<evidence type="ECO:0000259" key="4">
    <source>
        <dbReference type="Pfam" id="PF03781"/>
    </source>
</evidence>
<dbReference type="EC" id="1.8.-.-" evidence="6"/>
<feature type="domain" description="Sulfatase-modifying factor enzyme-like" evidence="4">
    <location>
        <begin position="214"/>
        <end position="329"/>
    </location>
</feature>
<evidence type="ECO:0000256" key="2">
    <source>
        <dbReference type="ARBA" id="ARBA00023004"/>
    </source>
</evidence>
<dbReference type="RefSeq" id="WP_273704220.1">
    <property type="nucleotide sequence ID" value="NZ_JDSS02000053.1"/>
</dbReference>
<sequence>MTVSLPCKVHSGYNPGHCLPPPMNTDMTTGIAETARRGGREFLAMALHASRARTLALLDAYAATLGDSLSVPYSPQLNPPLWEAGHVGWFQDYWIARNHQRACGTTCDPEHERPVGRLPQADALYNSSRVAHTMRWQLDLPDLAATRAYLAEGLAETLSLLATTPETDVALYFFRLVLFHEDMHGEAGIYMAQALDIPLSDALLAAAVPLPEARLLVVPSGQWTLGWSGDGFAFDNELAPHALAMPTFAIDSEVVSWRRYLPFVEETGAATPRYLRRHAGHWQQRVFGQWQDLRLDAPATHLTWSEAEAWCRWAGRRLPSEAEWEMAALSRPDFHWGQVWEWTASRFLAYPGFAAHPYRDYSAPWFGDRYVLRGASRATSPRLAHPCYRNYFTPERNDLHNGFRSCVI</sequence>
<feature type="domain" description="DinB-like" evidence="5">
    <location>
        <begin position="46"/>
        <end position="174"/>
    </location>
</feature>
<evidence type="ECO:0000256" key="1">
    <source>
        <dbReference type="ARBA" id="ARBA00023002"/>
    </source>
</evidence>
<dbReference type="InterPro" id="IPR042095">
    <property type="entry name" value="SUMF_sf"/>
</dbReference>
<dbReference type="InterPro" id="IPR030809">
    <property type="entry name" value="EgtB_signatur"/>
</dbReference>
<protein>
    <submittedName>
        <fullName evidence="6">Iron(II)-dependent oxidoreductase EgtB</fullName>
        <ecNumber evidence="6">1.8.-.-</ecNumber>
    </submittedName>
</protein>
<dbReference type="InterPro" id="IPR016187">
    <property type="entry name" value="CTDL_fold"/>
</dbReference>
<comment type="pathway">
    <text evidence="3">Amino-acid biosynthesis; ergothioneine biosynthesis.</text>
</comment>
<dbReference type="NCBIfam" id="NF041186">
    <property type="entry name" value="SenA"/>
    <property type="match status" value="1"/>
</dbReference>
<dbReference type="SUPFAM" id="SSF56436">
    <property type="entry name" value="C-type lectin-like"/>
    <property type="match status" value="1"/>
</dbReference>
<dbReference type="GO" id="GO:0016491">
    <property type="term" value="F:oxidoreductase activity"/>
    <property type="evidence" value="ECO:0007669"/>
    <property type="project" value="UniProtKB-KW"/>
</dbReference>
<keyword evidence="2" id="KW-0408">Iron</keyword>
<dbReference type="InterPro" id="IPR005532">
    <property type="entry name" value="SUMF_dom"/>
</dbReference>
<accession>A0A084XU37</accession>
<evidence type="ECO:0000313" key="7">
    <source>
        <dbReference type="Proteomes" id="UP000019812"/>
    </source>
</evidence>
<dbReference type="InterPro" id="IPR051043">
    <property type="entry name" value="Sulfatase_Mod_Factor_Kinase"/>
</dbReference>
<dbReference type="STRING" id="1457154.CAPSK01_004820"/>
<reference evidence="6 7" key="1">
    <citation type="submission" date="2014-07" db="EMBL/GenBank/DDBJ databases">
        <title>Expanding our view of genomic diversity in Candidatus Accumulibacter clades.</title>
        <authorList>
            <person name="Skennerton C.T."/>
            <person name="Barr J.J."/>
            <person name="Slater F.R."/>
            <person name="Bond P.L."/>
            <person name="Tyson G.W."/>
        </authorList>
    </citation>
    <scope>NUCLEOTIDE SEQUENCE [LARGE SCALE GENOMIC DNA]</scope>
    <source>
        <strain evidence="7">SK-01</strain>
    </source>
</reference>